<dbReference type="Pfam" id="PF00057">
    <property type="entry name" value="Ldl_recept_a"/>
    <property type="match status" value="5"/>
</dbReference>
<dbReference type="PROSITE" id="PS01209">
    <property type="entry name" value="LDLRA_1"/>
    <property type="match status" value="2"/>
</dbReference>
<evidence type="ECO:0000256" key="6">
    <source>
        <dbReference type="ARBA" id="ARBA00023157"/>
    </source>
</evidence>
<keyword evidence="13" id="KW-1185">Reference proteome</keyword>
<dbReference type="PROSITE" id="PS50068">
    <property type="entry name" value="LDLRA_2"/>
    <property type="match status" value="6"/>
</dbReference>
<dbReference type="InterPro" id="IPR002172">
    <property type="entry name" value="LDrepeatLR_classA_rpt"/>
</dbReference>
<feature type="disulfide bond" evidence="9">
    <location>
        <begin position="242"/>
        <end position="257"/>
    </location>
</feature>
<evidence type="ECO:0000256" key="4">
    <source>
        <dbReference type="ARBA" id="ARBA00022989"/>
    </source>
</evidence>
<keyword evidence="6 9" id="KW-1015">Disulfide bond</keyword>
<comment type="caution">
    <text evidence="9">Lacks conserved residue(s) required for the propagation of feature annotation.</text>
</comment>
<reference evidence="12" key="2">
    <citation type="submission" date="2025-09" db="UniProtKB">
        <authorList>
            <consortium name="Ensembl"/>
        </authorList>
    </citation>
    <scope>IDENTIFICATION</scope>
</reference>
<dbReference type="FunFam" id="4.10.400.10:FF:000001">
    <property type="entry name" value="Low-density lipoprotein receptor-related protein 1"/>
    <property type="match status" value="1"/>
</dbReference>
<feature type="compositionally biased region" description="Polar residues" evidence="10">
    <location>
        <begin position="404"/>
        <end position="413"/>
    </location>
</feature>
<dbReference type="Proteomes" id="UP000694420">
    <property type="component" value="Unplaced"/>
</dbReference>
<evidence type="ECO:0000256" key="3">
    <source>
        <dbReference type="ARBA" id="ARBA00022737"/>
    </source>
</evidence>
<evidence type="ECO:0000256" key="1">
    <source>
        <dbReference type="ARBA" id="ARBA00004167"/>
    </source>
</evidence>
<dbReference type="SUPFAM" id="SSF57424">
    <property type="entry name" value="LDL receptor-like module"/>
    <property type="match status" value="5"/>
</dbReference>
<evidence type="ECO:0000256" key="8">
    <source>
        <dbReference type="ARBA" id="ARBA00023180"/>
    </source>
</evidence>
<evidence type="ECO:0000256" key="9">
    <source>
        <dbReference type="PROSITE-ProRule" id="PRU00124"/>
    </source>
</evidence>
<name>A0A8C7E868_NOTPE</name>
<feature type="disulfide bond" evidence="9">
    <location>
        <begin position="47"/>
        <end position="59"/>
    </location>
</feature>
<feature type="region of interest" description="Disordered" evidence="10">
    <location>
        <begin position="390"/>
        <end position="413"/>
    </location>
</feature>
<dbReference type="Gene3D" id="4.10.400.10">
    <property type="entry name" value="Low-density Lipoprotein Receptor"/>
    <property type="match status" value="5"/>
</dbReference>
<evidence type="ECO:0000313" key="12">
    <source>
        <dbReference type="Ensembl" id="ENSNPEP00000000999.1"/>
    </source>
</evidence>
<feature type="disulfide bond" evidence="9">
    <location>
        <begin position="121"/>
        <end position="139"/>
    </location>
</feature>
<feature type="disulfide bond" evidence="9">
    <location>
        <begin position="200"/>
        <end position="218"/>
    </location>
</feature>
<dbReference type="FunFam" id="4.10.400.10:FF:000011">
    <property type="entry name" value="Low-density lipoprotein receptor-related protein 1"/>
    <property type="match status" value="1"/>
</dbReference>
<keyword evidence="4" id="KW-1133">Transmembrane helix</keyword>
<feature type="disulfide bond" evidence="9">
    <location>
        <begin position="193"/>
        <end position="205"/>
    </location>
</feature>
<dbReference type="SUPFAM" id="SSF57196">
    <property type="entry name" value="EGF/Laminin"/>
    <property type="match status" value="1"/>
</dbReference>
<feature type="disulfide bond" evidence="9">
    <location>
        <begin position="162"/>
        <end position="180"/>
    </location>
</feature>
<dbReference type="InterPro" id="IPR051221">
    <property type="entry name" value="LDLR-related"/>
</dbReference>
<dbReference type="FunFam" id="4.10.400.10:FF:000010">
    <property type="entry name" value="Low-density lipoprotein receptor-related protein 1"/>
    <property type="match status" value="1"/>
</dbReference>
<feature type="domain" description="EGF-like" evidence="11">
    <location>
        <begin position="344"/>
        <end position="380"/>
    </location>
</feature>
<proteinExistence type="predicted"/>
<feature type="disulfide bond" evidence="9">
    <location>
        <begin position="174"/>
        <end position="189"/>
    </location>
</feature>
<evidence type="ECO:0000256" key="10">
    <source>
        <dbReference type="SAM" id="MobiDB-lite"/>
    </source>
</evidence>
<dbReference type="FunFam" id="4.10.400.10:FF:000008">
    <property type="entry name" value="Low density lipoprotein receptor-related protein 1"/>
    <property type="match status" value="1"/>
</dbReference>
<evidence type="ECO:0000256" key="7">
    <source>
        <dbReference type="ARBA" id="ARBA00023170"/>
    </source>
</evidence>
<keyword evidence="7" id="KW-0675">Receptor</keyword>
<dbReference type="PANTHER" id="PTHR22722:SF5">
    <property type="entry name" value="LOW-DENSITY LIPOPROTEIN RECEPTOR-RELATED PROTEIN 1B"/>
    <property type="match status" value="1"/>
</dbReference>
<dbReference type="InterPro" id="IPR036055">
    <property type="entry name" value="LDL_receptor-like_sf"/>
</dbReference>
<dbReference type="InterPro" id="IPR023415">
    <property type="entry name" value="LDLR_class-A_CS"/>
</dbReference>
<feature type="disulfide bond" evidence="9">
    <location>
        <begin position="54"/>
        <end position="72"/>
    </location>
</feature>
<dbReference type="FunFam" id="2.10.25.10:FF:000129">
    <property type="entry name" value="Low-density lipoprotein receptor-related protein 1"/>
    <property type="match status" value="1"/>
</dbReference>
<evidence type="ECO:0000259" key="11">
    <source>
        <dbReference type="SMART" id="SM00181"/>
    </source>
</evidence>
<dbReference type="Gene3D" id="2.10.25.10">
    <property type="entry name" value="Laminin"/>
    <property type="match status" value="2"/>
</dbReference>
<keyword evidence="8" id="KW-0325">Glycoprotein</keyword>
<comment type="subcellular location">
    <subcellularLocation>
        <location evidence="1">Membrane</location>
        <topology evidence="1">Single-pass membrane protein</topology>
    </subcellularLocation>
</comment>
<reference evidence="12" key="1">
    <citation type="submission" date="2025-08" db="UniProtKB">
        <authorList>
            <consortium name="Ensembl"/>
        </authorList>
    </citation>
    <scope>IDENTIFICATION</scope>
</reference>
<sequence length="429" mass="45797">MALSCGARGAVGLPSSCPPSCCAPGCQRLPLSLPAAANPSYVPPPQCQPGEFACKNNRCIQERWKCDGDNDCLDNSDEAPELCRLPGGAGGLCPPSAHTAHGALLASLCAARTCSPNQFSCASGRCIPISWTCDLDDDCGDRSDESAACAYPTCFPLTQFTCTNGRCININWRCDNDNDCGDNSDEAGCSHSCSSNQFKCNSGRCIPVHWTCDGDNDCGDYSDETHFQCRLDGLCIPMRWRCDGDTDCMDSSDEKNCEGVTHVCDPNVKFGCKDSGGTGKLCDGTDDCGDGSDEGELCGEHQCSLNNGGCSHNCSVAPGEGIVCSCPLGMELGADNRTCQIQSYCAKHLKCSQKCEQDKYNVKCSCYEGWMLEADGESCRSLGPSPASRWSFSTGWPPPRAWPSTGSPATSTGWRATWTRSRWPSWTAP</sequence>
<dbReference type="GO" id="GO:0005886">
    <property type="term" value="C:plasma membrane"/>
    <property type="evidence" value="ECO:0007669"/>
    <property type="project" value="TreeGrafter"/>
</dbReference>
<dbReference type="GO" id="GO:0043235">
    <property type="term" value="C:receptor complex"/>
    <property type="evidence" value="ECO:0007669"/>
    <property type="project" value="TreeGrafter"/>
</dbReference>
<dbReference type="Pfam" id="PF14670">
    <property type="entry name" value="FXa_inhibition"/>
    <property type="match status" value="1"/>
</dbReference>
<dbReference type="Ensembl" id="ENSNPET00000001015.1">
    <property type="protein sequence ID" value="ENSNPEP00000000999.1"/>
    <property type="gene ID" value="ENSNPEG00000000677.1"/>
</dbReference>
<dbReference type="AlphaFoldDB" id="A0A8C7E868"/>
<keyword evidence="2" id="KW-0812">Transmembrane</keyword>
<evidence type="ECO:0000256" key="5">
    <source>
        <dbReference type="ARBA" id="ARBA00023136"/>
    </source>
</evidence>
<protein>
    <recommendedName>
        <fullName evidence="11">EGF-like domain-containing protein</fullName>
    </recommendedName>
</protein>
<dbReference type="FunFam" id="2.10.25.10:FF:000144">
    <property type="entry name" value="Low-density lipoprotein receptor-related protein 1"/>
    <property type="match status" value="1"/>
</dbReference>
<keyword evidence="5" id="KW-0472">Membrane</keyword>
<evidence type="ECO:0000313" key="13">
    <source>
        <dbReference type="Proteomes" id="UP000694420"/>
    </source>
</evidence>
<feature type="disulfide bond" evidence="9">
    <location>
        <begin position="114"/>
        <end position="126"/>
    </location>
</feature>
<dbReference type="InterPro" id="IPR000742">
    <property type="entry name" value="EGF"/>
</dbReference>
<accession>A0A8C7E868</accession>
<evidence type="ECO:0000256" key="2">
    <source>
        <dbReference type="ARBA" id="ARBA00022692"/>
    </source>
</evidence>
<dbReference type="PRINTS" id="PR00261">
    <property type="entry name" value="LDLRECEPTOR"/>
</dbReference>
<dbReference type="FunFam" id="4.10.400.10:FF:000004">
    <property type="entry name" value="Low-density lipoprotein receptor-related protein 1"/>
    <property type="match status" value="1"/>
</dbReference>
<organism evidence="12 13">
    <name type="scientific">Nothoprocta perdicaria</name>
    <name type="common">Chilean tinamou</name>
    <name type="synonym">Crypturus perdicarius</name>
    <dbReference type="NCBI Taxonomy" id="30464"/>
    <lineage>
        <taxon>Eukaryota</taxon>
        <taxon>Metazoa</taxon>
        <taxon>Chordata</taxon>
        <taxon>Craniata</taxon>
        <taxon>Vertebrata</taxon>
        <taxon>Euteleostomi</taxon>
        <taxon>Archelosauria</taxon>
        <taxon>Archosauria</taxon>
        <taxon>Dinosauria</taxon>
        <taxon>Saurischia</taxon>
        <taxon>Theropoda</taxon>
        <taxon>Coelurosauria</taxon>
        <taxon>Aves</taxon>
        <taxon>Palaeognathae</taxon>
        <taxon>Tinamiformes</taxon>
        <taxon>Tinamidae</taxon>
        <taxon>Nothoprocta</taxon>
    </lineage>
</organism>
<dbReference type="SMART" id="SM00192">
    <property type="entry name" value="LDLa"/>
    <property type="match status" value="6"/>
</dbReference>
<dbReference type="SMART" id="SM00181">
    <property type="entry name" value="EGF"/>
    <property type="match status" value="2"/>
</dbReference>
<feature type="domain" description="EGF-like" evidence="11">
    <location>
        <begin position="302"/>
        <end position="340"/>
    </location>
</feature>
<dbReference type="CDD" id="cd00112">
    <property type="entry name" value="LDLa"/>
    <property type="match status" value="5"/>
</dbReference>
<dbReference type="PANTHER" id="PTHR22722">
    <property type="entry name" value="LOW-DENSITY LIPOPROTEIN RECEPTOR-RELATED PROTEIN 2-RELATED"/>
    <property type="match status" value="1"/>
</dbReference>
<keyword evidence="3" id="KW-0677">Repeat</keyword>